<keyword evidence="3" id="KW-1185">Reference proteome</keyword>
<dbReference type="GO" id="GO:0006487">
    <property type="term" value="P:protein N-linked glycosylation"/>
    <property type="evidence" value="ECO:0007669"/>
    <property type="project" value="TreeGrafter"/>
</dbReference>
<name>A0A2U9IG72_9CREN</name>
<dbReference type="PANTHER" id="PTHR45919">
    <property type="entry name" value="GDP-MAN:MAN(3)GLCNAC(2)-PP-DOL ALPHA-1,2-MANNOSYLTRANSFERASE"/>
    <property type="match status" value="1"/>
</dbReference>
<evidence type="ECO:0000313" key="2">
    <source>
        <dbReference type="EMBL" id="AWR95038.1"/>
    </source>
</evidence>
<dbReference type="InterPro" id="IPR001296">
    <property type="entry name" value="Glyco_trans_1"/>
</dbReference>
<dbReference type="Proteomes" id="UP000248044">
    <property type="component" value="Chromosome"/>
</dbReference>
<proteinExistence type="predicted"/>
<dbReference type="InterPro" id="IPR038013">
    <property type="entry name" value="ALG11"/>
</dbReference>
<organism evidence="2 3">
    <name type="scientific">Acidianus brierleyi</name>
    <dbReference type="NCBI Taxonomy" id="41673"/>
    <lineage>
        <taxon>Archaea</taxon>
        <taxon>Thermoproteota</taxon>
        <taxon>Thermoprotei</taxon>
        <taxon>Sulfolobales</taxon>
        <taxon>Sulfolobaceae</taxon>
        <taxon>Acidianus</taxon>
    </lineage>
</organism>
<dbReference type="KEGG" id="abri:DFR85_10940"/>
<feature type="domain" description="Glycosyl transferase family 1" evidence="1">
    <location>
        <begin position="206"/>
        <end position="352"/>
    </location>
</feature>
<dbReference type="SUPFAM" id="SSF53756">
    <property type="entry name" value="UDP-Glycosyltransferase/glycogen phosphorylase"/>
    <property type="match status" value="1"/>
</dbReference>
<dbReference type="EMBL" id="CP029289">
    <property type="protein sequence ID" value="AWR95038.1"/>
    <property type="molecule type" value="Genomic_DNA"/>
</dbReference>
<dbReference type="AlphaFoldDB" id="A0A2U9IG72"/>
<dbReference type="PANTHER" id="PTHR45919:SF1">
    <property type="entry name" value="GDP-MAN:MAN(3)GLCNAC(2)-PP-DOL ALPHA-1,2-MANNOSYLTRANSFERASE"/>
    <property type="match status" value="1"/>
</dbReference>
<evidence type="ECO:0000259" key="1">
    <source>
        <dbReference type="Pfam" id="PF00534"/>
    </source>
</evidence>
<evidence type="ECO:0000313" key="3">
    <source>
        <dbReference type="Proteomes" id="UP000248044"/>
    </source>
</evidence>
<dbReference type="Pfam" id="PF00534">
    <property type="entry name" value="Glycos_transf_1"/>
    <property type="match status" value="1"/>
</dbReference>
<dbReference type="GO" id="GO:0016020">
    <property type="term" value="C:membrane"/>
    <property type="evidence" value="ECO:0007669"/>
    <property type="project" value="TreeGrafter"/>
</dbReference>
<sequence length="379" mass="44478">MRTLLLYTLSSILAYNLYEKLSFVEFTLFHHSFEILGGSERVAVAVLNVMKSLGYQVTLITLSEINKEKIKKWDPRFVDPDKIVIKKFPLKFGIYKALYLSLMTKKERSFSTIGDITWSDYSYIHFPWSLTDNLKYIDNYYKYESYIGNRKLRMYYLPYKYIHRMFFRKSKTKLLANSNWTRRILEISGYRAETLYPPVDISRIKIKSSNRDPKLVVYIGRISPEKNIENIIEVAKRMKDYKFVILGSEGRNKKYINYILNNSKNLNNIFIRKNPDDTEIIDYFSKAKIYFHPKINEHFGISIVEAMAAGLTPVVHKSGGAWYDIIEEGKYGIGYCDIDSAIDGIKKASSIEFDYSKKIYQFSFENFKKNLSSILEKIS</sequence>
<gene>
    <name evidence="2" type="ORF">DFR85_10940</name>
</gene>
<protein>
    <recommendedName>
        <fullName evidence="1">Glycosyl transferase family 1 domain-containing protein</fullName>
    </recommendedName>
</protein>
<reference evidence="2 3" key="1">
    <citation type="submission" date="2018-05" db="EMBL/GenBank/DDBJ databases">
        <title>Complete Genome Sequences of Extremely Thermoacidophilic, Metal-Mobilizing Type-Strain Members of the Archaeal Family Sulfolobaceae: Acidianus brierleyi DSM-1651T, Acidianus sulfidivorans DSM-18786T, Metallosphaera hakonensis DSM-7519T, and Metallosphaera prunae DSM-10039T.</title>
        <authorList>
            <person name="Counts J.A."/>
            <person name="Kelly R.M."/>
        </authorList>
    </citation>
    <scope>NUCLEOTIDE SEQUENCE [LARGE SCALE GENOMIC DNA]</scope>
    <source>
        <strain evidence="2 3">DSM 1651</strain>
    </source>
</reference>
<dbReference type="CDD" id="cd03801">
    <property type="entry name" value="GT4_PimA-like"/>
    <property type="match status" value="1"/>
</dbReference>
<dbReference type="GO" id="GO:0004377">
    <property type="term" value="F:GDP-Man:Man(3)GlcNAc(2)-PP-Dol alpha-1,2-mannosyltransferase activity"/>
    <property type="evidence" value="ECO:0007669"/>
    <property type="project" value="InterPro"/>
</dbReference>
<dbReference type="Gene3D" id="3.40.50.2000">
    <property type="entry name" value="Glycogen Phosphorylase B"/>
    <property type="match status" value="1"/>
</dbReference>
<accession>A0A2U9IG72</accession>